<dbReference type="InterPro" id="IPR029058">
    <property type="entry name" value="AB_hydrolase_fold"/>
</dbReference>
<accession>A0A853C516</accession>
<dbReference type="PANTHER" id="PTHR43798">
    <property type="entry name" value="MONOACYLGLYCEROL LIPASE"/>
    <property type="match status" value="1"/>
</dbReference>
<organism evidence="2 3">
    <name type="scientific">Nocardioides thalensis</name>
    <dbReference type="NCBI Taxonomy" id="1914755"/>
    <lineage>
        <taxon>Bacteria</taxon>
        <taxon>Bacillati</taxon>
        <taxon>Actinomycetota</taxon>
        <taxon>Actinomycetes</taxon>
        <taxon>Propionibacteriales</taxon>
        <taxon>Nocardioidaceae</taxon>
        <taxon>Nocardioides</taxon>
    </lineage>
</organism>
<proteinExistence type="predicted"/>
<reference evidence="2 3" key="1">
    <citation type="submission" date="2020-07" db="EMBL/GenBank/DDBJ databases">
        <title>Sequencing the genomes of 1000 actinobacteria strains.</title>
        <authorList>
            <person name="Klenk H.-P."/>
        </authorList>
    </citation>
    <scope>NUCLEOTIDE SEQUENCE [LARGE SCALE GENOMIC DNA]</scope>
    <source>
        <strain evidence="2 3">DSM 103833</strain>
    </source>
</reference>
<dbReference type="SUPFAM" id="SSF53474">
    <property type="entry name" value="alpha/beta-Hydrolases"/>
    <property type="match status" value="1"/>
</dbReference>
<dbReference type="GO" id="GO:0003824">
    <property type="term" value="F:catalytic activity"/>
    <property type="evidence" value="ECO:0007669"/>
    <property type="project" value="UniProtKB-ARBA"/>
</dbReference>
<evidence type="ECO:0000259" key="1">
    <source>
        <dbReference type="Pfam" id="PF12697"/>
    </source>
</evidence>
<sequence>MDPTRTARPAAHAEGSTFVPTRLGRLHVRTLGEGPLTVLWPSMFVDSHTWDRLVGHLGGGRRFVLVDGPGLGLSDALTRDTDIAEAAHAAVDLLEGLGADGPVDWVGNAFGGHVGFDLATRPGVLRSLVAISSPAEPIPDELRKQIRMMLPILRVAGPVGPVRAATIEAMLTEASAADPQVRKVVTASLARPSRRSLTRAVRSFILDRVDVSHQLRDIVVPSLFVASDDRGDWSAEDARHAARIAPGAEAVVITGARTLIPLEQPVATAAAILAFWKKVDLA</sequence>
<evidence type="ECO:0000313" key="3">
    <source>
        <dbReference type="Proteomes" id="UP000530424"/>
    </source>
</evidence>
<name>A0A853C516_9ACTN</name>
<gene>
    <name evidence="2" type="ORF">HNR19_003045</name>
</gene>
<dbReference type="Gene3D" id="3.40.50.1820">
    <property type="entry name" value="alpha/beta hydrolase"/>
    <property type="match status" value="1"/>
</dbReference>
<dbReference type="InterPro" id="IPR000073">
    <property type="entry name" value="AB_hydrolase_1"/>
</dbReference>
<dbReference type="RefSeq" id="WP_179668726.1">
    <property type="nucleotide sequence ID" value="NZ_JACCFP010000001.1"/>
</dbReference>
<comment type="caution">
    <text evidence="2">The sequence shown here is derived from an EMBL/GenBank/DDBJ whole genome shotgun (WGS) entry which is preliminary data.</text>
</comment>
<protein>
    <submittedName>
        <fullName evidence="2">Pimeloyl-ACP methyl ester carboxylesterase</fullName>
    </submittedName>
</protein>
<feature type="domain" description="AB hydrolase-1" evidence="1">
    <location>
        <begin position="38"/>
        <end position="271"/>
    </location>
</feature>
<dbReference type="Pfam" id="PF12697">
    <property type="entry name" value="Abhydrolase_6"/>
    <property type="match status" value="1"/>
</dbReference>
<keyword evidence="3" id="KW-1185">Reference proteome</keyword>
<dbReference type="Proteomes" id="UP000530424">
    <property type="component" value="Unassembled WGS sequence"/>
</dbReference>
<dbReference type="AlphaFoldDB" id="A0A853C516"/>
<evidence type="ECO:0000313" key="2">
    <source>
        <dbReference type="EMBL" id="NYJ02347.1"/>
    </source>
</evidence>
<dbReference type="EMBL" id="JACCFP010000001">
    <property type="protein sequence ID" value="NYJ02347.1"/>
    <property type="molecule type" value="Genomic_DNA"/>
</dbReference>
<dbReference type="InterPro" id="IPR050266">
    <property type="entry name" value="AB_hydrolase_sf"/>
</dbReference>